<dbReference type="Proteomes" id="UP000774000">
    <property type="component" value="Unassembled WGS sequence"/>
</dbReference>
<dbReference type="GO" id="GO:0005524">
    <property type="term" value="F:ATP binding"/>
    <property type="evidence" value="ECO:0007669"/>
    <property type="project" value="UniProtKB-UniRule"/>
</dbReference>
<keyword evidence="1 5" id="KW-0547">Nucleotide-binding</keyword>
<organism evidence="7 8">
    <name type="scientific">Halanaerobacter jeridensis</name>
    <dbReference type="NCBI Taxonomy" id="706427"/>
    <lineage>
        <taxon>Bacteria</taxon>
        <taxon>Bacillati</taxon>
        <taxon>Bacillota</taxon>
        <taxon>Clostridia</taxon>
        <taxon>Halanaerobiales</taxon>
        <taxon>Halobacteroidaceae</taxon>
        <taxon>Halanaerobacter</taxon>
    </lineage>
</organism>
<dbReference type="PANTHER" id="PTHR11070">
    <property type="entry name" value="UVRD / RECB / PCRA DNA HELICASE FAMILY MEMBER"/>
    <property type="match status" value="1"/>
</dbReference>
<keyword evidence="8" id="KW-1185">Reference proteome</keyword>
<dbReference type="AlphaFoldDB" id="A0A938XN18"/>
<dbReference type="SUPFAM" id="SSF52540">
    <property type="entry name" value="P-loop containing nucleoside triphosphate hydrolases"/>
    <property type="match status" value="1"/>
</dbReference>
<sequence length="479" mass="55460">MLTSEQKSVVESNADKIIVNAGAGSGKTTTLYNFAQARPQQRILYLAFNKSMQQEAEEKFNGLDKTEVRTVHSLAYGQVGYKYKNKLSYKYKTYQLAQDLGYDFSNPNQVDLLAEVNRLFKNYLRSSAFSIEDYLDDLRQELKNPKDKILELLKKVFELKKNPNNDIDITHNFYLKLYQLTKPQLDYKYDLLLLDEAQDINEVIIDIFKRQDMKKVAVGDSNQQIYAWNGAVDALQKISGEKYYLTHSFRIGEELAQICNLLLHDFKGDRAIKIKAKNENQRVGEVNRNSSYTKLCRTRAKVFDNAVAKIKKGRRIYFEGGVYSYNFSTFIEAWKFRQGEPYSDPLLVPFSSYEEMKQYAENVNDLELKYLIKVVDKYKGQIPDYVKRINRFALDNKAQADIILSTLHRAKGLEYQQLVLEDDFLDVALIKKLLDKGKITAEEVSEEINIIYVALTRAAGVLELNESLSNYIMKQENTE</sequence>
<dbReference type="Pfam" id="PF00580">
    <property type="entry name" value="UvrD-helicase"/>
    <property type="match status" value="1"/>
</dbReference>
<proteinExistence type="predicted"/>
<feature type="binding site" evidence="5">
    <location>
        <begin position="21"/>
        <end position="28"/>
    </location>
    <ligand>
        <name>ATP</name>
        <dbReference type="ChEBI" id="CHEBI:30616"/>
    </ligand>
</feature>
<dbReference type="InterPro" id="IPR014016">
    <property type="entry name" value="UvrD-like_ATP-bd"/>
</dbReference>
<evidence type="ECO:0000256" key="1">
    <source>
        <dbReference type="ARBA" id="ARBA00022741"/>
    </source>
</evidence>
<dbReference type="GO" id="GO:0043138">
    <property type="term" value="F:3'-5' DNA helicase activity"/>
    <property type="evidence" value="ECO:0007669"/>
    <property type="project" value="TreeGrafter"/>
</dbReference>
<gene>
    <name evidence="7" type="ORF">JOC47_000107</name>
</gene>
<keyword evidence="2 5" id="KW-0378">Hydrolase</keyword>
<dbReference type="PANTHER" id="PTHR11070:SF30">
    <property type="entry name" value="F-BOX DNA HELICASE 1"/>
    <property type="match status" value="1"/>
</dbReference>
<evidence type="ECO:0000256" key="5">
    <source>
        <dbReference type="PROSITE-ProRule" id="PRU00560"/>
    </source>
</evidence>
<dbReference type="InterPro" id="IPR027417">
    <property type="entry name" value="P-loop_NTPase"/>
</dbReference>
<dbReference type="PROSITE" id="PS51198">
    <property type="entry name" value="UVRD_HELICASE_ATP_BIND"/>
    <property type="match status" value="1"/>
</dbReference>
<name>A0A938XN18_9FIRM</name>
<comment type="caution">
    <text evidence="7">The sequence shown here is derived from an EMBL/GenBank/DDBJ whole genome shotgun (WGS) entry which is preliminary data.</text>
</comment>
<keyword evidence="3 5" id="KW-0347">Helicase</keyword>
<dbReference type="GO" id="GO:0003677">
    <property type="term" value="F:DNA binding"/>
    <property type="evidence" value="ECO:0007669"/>
    <property type="project" value="InterPro"/>
</dbReference>
<accession>A0A938XN18</accession>
<dbReference type="GO" id="GO:0031297">
    <property type="term" value="P:replication fork processing"/>
    <property type="evidence" value="ECO:0007669"/>
    <property type="project" value="TreeGrafter"/>
</dbReference>
<protein>
    <submittedName>
        <fullName evidence="7">Superfamily I DNA/RNA helicase</fullName>
    </submittedName>
</protein>
<dbReference type="EMBL" id="JAFBDQ010000001">
    <property type="protein sequence ID" value="MBM7555283.1"/>
    <property type="molecule type" value="Genomic_DNA"/>
</dbReference>
<evidence type="ECO:0000256" key="4">
    <source>
        <dbReference type="ARBA" id="ARBA00022840"/>
    </source>
</evidence>
<evidence type="ECO:0000313" key="7">
    <source>
        <dbReference type="EMBL" id="MBM7555283.1"/>
    </source>
</evidence>
<evidence type="ECO:0000313" key="8">
    <source>
        <dbReference type="Proteomes" id="UP000774000"/>
    </source>
</evidence>
<evidence type="ECO:0000256" key="3">
    <source>
        <dbReference type="ARBA" id="ARBA00022806"/>
    </source>
</evidence>
<reference evidence="7" key="1">
    <citation type="submission" date="2021-01" db="EMBL/GenBank/DDBJ databases">
        <title>Genomic Encyclopedia of Type Strains, Phase IV (KMG-IV): sequencing the most valuable type-strain genomes for metagenomic binning, comparative biology and taxonomic classification.</title>
        <authorList>
            <person name="Goeker M."/>
        </authorList>
    </citation>
    <scope>NUCLEOTIDE SEQUENCE</scope>
    <source>
        <strain evidence="7">DSM 23230</strain>
    </source>
</reference>
<dbReference type="RefSeq" id="WP_204700005.1">
    <property type="nucleotide sequence ID" value="NZ_JAFBDQ010000001.1"/>
</dbReference>
<feature type="domain" description="UvrD-like helicase ATP-binding" evidence="6">
    <location>
        <begin position="1"/>
        <end position="284"/>
    </location>
</feature>
<dbReference type="Gene3D" id="3.40.50.300">
    <property type="entry name" value="P-loop containing nucleotide triphosphate hydrolases"/>
    <property type="match status" value="2"/>
</dbReference>
<dbReference type="InterPro" id="IPR000212">
    <property type="entry name" value="DNA_helicase_UvrD/REP"/>
</dbReference>
<dbReference type="GO" id="GO:0016787">
    <property type="term" value="F:hydrolase activity"/>
    <property type="evidence" value="ECO:0007669"/>
    <property type="project" value="UniProtKB-UniRule"/>
</dbReference>
<dbReference type="GO" id="GO:0000724">
    <property type="term" value="P:double-strand break repair via homologous recombination"/>
    <property type="evidence" value="ECO:0007669"/>
    <property type="project" value="TreeGrafter"/>
</dbReference>
<evidence type="ECO:0000256" key="2">
    <source>
        <dbReference type="ARBA" id="ARBA00022801"/>
    </source>
</evidence>
<keyword evidence="4 5" id="KW-0067">ATP-binding</keyword>
<evidence type="ECO:0000259" key="6">
    <source>
        <dbReference type="PROSITE" id="PS51198"/>
    </source>
</evidence>